<dbReference type="Pfam" id="PF02130">
    <property type="entry name" value="YbeY"/>
    <property type="match status" value="1"/>
</dbReference>
<keyword evidence="5" id="KW-0255">Endonuclease</keyword>
<evidence type="ECO:0000313" key="8">
    <source>
        <dbReference type="EMBL" id="SUZ49247.1"/>
    </source>
</evidence>
<keyword evidence="7" id="KW-0862">Zinc</keyword>
<feature type="non-terminal residue" evidence="8">
    <location>
        <position position="1"/>
    </location>
</feature>
<dbReference type="Gene3D" id="3.40.390.30">
    <property type="entry name" value="Metalloproteases ('zincins'), catalytic domain"/>
    <property type="match status" value="1"/>
</dbReference>
<dbReference type="InterPro" id="IPR002036">
    <property type="entry name" value="YbeY"/>
</dbReference>
<sequence>VDSIIKHVLESEGVQKGKITLIFGSDELLSDLKKKYFNKNHLTDVIAFRLNEDDETDLEGEIYISLPRSVENAAKFNEPLNRELGRLLVHGGLHLMGYEDESKNDKKTMTEKENKYLDQVDWESLYD</sequence>
<evidence type="ECO:0000256" key="5">
    <source>
        <dbReference type="ARBA" id="ARBA00022759"/>
    </source>
</evidence>
<reference evidence="8" key="1">
    <citation type="submission" date="2018-05" db="EMBL/GenBank/DDBJ databases">
        <authorList>
            <person name="Lanie J.A."/>
            <person name="Ng W.-L."/>
            <person name="Kazmierczak K.M."/>
            <person name="Andrzejewski T.M."/>
            <person name="Davidsen T.M."/>
            <person name="Wayne K.J."/>
            <person name="Tettelin H."/>
            <person name="Glass J.I."/>
            <person name="Rusch D."/>
            <person name="Podicherti R."/>
            <person name="Tsui H.-C.T."/>
            <person name="Winkler M.E."/>
        </authorList>
    </citation>
    <scope>NUCLEOTIDE SEQUENCE</scope>
</reference>
<organism evidence="8">
    <name type="scientific">marine metagenome</name>
    <dbReference type="NCBI Taxonomy" id="408172"/>
    <lineage>
        <taxon>unclassified sequences</taxon>
        <taxon>metagenomes</taxon>
        <taxon>ecological metagenomes</taxon>
    </lineage>
</organism>
<evidence type="ECO:0000256" key="4">
    <source>
        <dbReference type="ARBA" id="ARBA00022723"/>
    </source>
</evidence>
<comment type="cofactor">
    <cofactor evidence="1">
        <name>Zn(2+)</name>
        <dbReference type="ChEBI" id="CHEBI:29105"/>
    </cofactor>
</comment>
<dbReference type="SUPFAM" id="SSF55486">
    <property type="entry name" value="Metalloproteases ('zincins'), catalytic domain"/>
    <property type="match status" value="1"/>
</dbReference>
<dbReference type="GO" id="GO:0004222">
    <property type="term" value="F:metalloendopeptidase activity"/>
    <property type="evidence" value="ECO:0007669"/>
    <property type="project" value="InterPro"/>
</dbReference>
<dbReference type="InterPro" id="IPR020549">
    <property type="entry name" value="YbeY_CS"/>
</dbReference>
<dbReference type="HAMAP" id="MF_00009">
    <property type="entry name" value="Endoribonucl_YbeY"/>
    <property type="match status" value="1"/>
</dbReference>
<dbReference type="GO" id="GO:0004519">
    <property type="term" value="F:endonuclease activity"/>
    <property type="evidence" value="ECO:0007669"/>
    <property type="project" value="UniProtKB-KW"/>
</dbReference>
<accession>A0A381N3Z7</accession>
<dbReference type="GO" id="GO:0006364">
    <property type="term" value="P:rRNA processing"/>
    <property type="evidence" value="ECO:0007669"/>
    <property type="project" value="InterPro"/>
</dbReference>
<gene>
    <name evidence="8" type="ORF">METZ01_LOCUS2101</name>
</gene>
<evidence type="ECO:0000256" key="6">
    <source>
        <dbReference type="ARBA" id="ARBA00022801"/>
    </source>
</evidence>
<keyword evidence="6" id="KW-0378">Hydrolase</keyword>
<dbReference type="InterPro" id="IPR023091">
    <property type="entry name" value="MetalPrtase_cat_dom_sf_prd"/>
</dbReference>
<proteinExistence type="inferred from homology"/>
<dbReference type="GO" id="GO:0046872">
    <property type="term" value="F:metal ion binding"/>
    <property type="evidence" value="ECO:0007669"/>
    <property type="project" value="UniProtKB-KW"/>
</dbReference>
<evidence type="ECO:0000256" key="7">
    <source>
        <dbReference type="ARBA" id="ARBA00022833"/>
    </source>
</evidence>
<keyword evidence="3" id="KW-0540">Nuclease</keyword>
<dbReference type="PROSITE" id="PS01306">
    <property type="entry name" value="UPF0054"/>
    <property type="match status" value="1"/>
</dbReference>
<dbReference type="NCBIfam" id="TIGR00043">
    <property type="entry name" value="rRNA maturation RNase YbeY"/>
    <property type="match status" value="1"/>
</dbReference>
<evidence type="ECO:0000256" key="1">
    <source>
        <dbReference type="ARBA" id="ARBA00001947"/>
    </source>
</evidence>
<evidence type="ECO:0000256" key="2">
    <source>
        <dbReference type="ARBA" id="ARBA00010875"/>
    </source>
</evidence>
<keyword evidence="4" id="KW-0479">Metal-binding</keyword>
<dbReference type="AlphaFoldDB" id="A0A381N3Z7"/>
<protein>
    <recommendedName>
        <fullName evidence="9">rRNA maturation RNase YbeY</fullName>
    </recommendedName>
</protein>
<dbReference type="PANTHER" id="PTHR46986:SF1">
    <property type="entry name" value="ENDORIBONUCLEASE YBEY, CHLOROPLASTIC"/>
    <property type="match status" value="1"/>
</dbReference>
<dbReference type="EMBL" id="UINC01000110">
    <property type="protein sequence ID" value="SUZ49247.1"/>
    <property type="molecule type" value="Genomic_DNA"/>
</dbReference>
<comment type="similarity">
    <text evidence="2">Belongs to the endoribonuclease YbeY family.</text>
</comment>
<dbReference type="PANTHER" id="PTHR46986">
    <property type="entry name" value="ENDORIBONUCLEASE YBEY, CHLOROPLASTIC"/>
    <property type="match status" value="1"/>
</dbReference>
<evidence type="ECO:0000256" key="3">
    <source>
        <dbReference type="ARBA" id="ARBA00022722"/>
    </source>
</evidence>
<name>A0A381N3Z7_9ZZZZ</name>
<evidence type="ECO:0008006" key="9">
    <source>
        <dbReference type="Google" id="ProtNLM"/>
    </source>
</evidence>